<dbReference type="EMBL" id="CAJVQC010065539">
    <property type="protein sequence ID" value="CAG8805621.1"/>
    <property type="molecule type" value="Genomic_DNA"/>
</dbReference>
<proteinExistence type="predicted"/>
<gene>
    <name evidence="1" type="ORF">RPERSI_LOCUS21972</name>
</gene>
<dbReference type="Proteomes" id="UP000789920">
    <property type="component" value="Unassembled WGS sequence"/>
</dbReference>
<evidence type="ECO:0000313" key="1">
    <source>
        <dbReference type="EMBL" id="CAG8805621.1"/>
    </source>
</evidence>
<name>A0ACA9RSH7_9GLOM</name>
<evidence type="ECO:0000313" key="2">
    <source>
        <dbReference type="Proteomes" id="UP000789920"/>
    </source>
</evidence>
<feature type="non-terminal residue" evidence="1">
    <location>
        <position position="79"/>
    </location>
</feature>
<feature type="non-terminal residue" evidence="1">
    <location>
        <position position="1"/>
    </location>
</feature>
<protein>
    <submittedName>
        <fullName evidence="1">35240_t:CDS:1</fullName>
    </submittedName>
</protein>
<organism evidence="1 2">
    <name type="scientific">Racocetra persica</name>
    <dbReference type="NCBI Taxonomy" id="160502"/>
    <lineage>
        <taxon>Eukaryota</taxon>
        <taxon>Fungi</taxon>
        <taxon>Fungi incertae sedis</taxon>
        <taxon>Mucoromycota</taxon>
        <taxon>Glomeromycotina</taxon>
        <taxon>Glomeromycetes</taxon>
        <taxon>Diversisporales</taxon>
        <taxon>Gigasporaceae</taxon>
        <taxon>Racocetra</taxon>
    </lineage>
</organism>
<keyword evidence="2" id="KW-1185">Reference proteome</keyword>
<comment type="caution">
    <text evidence="1">The sequence shown here is derived from an EMBL/GenBank/DDBJ whole genome shotgun (WGS) entry which is preliminary data.</text>
</comment>
<sequence>NEYDLAVVTNVNKQMETYVNATTTRFTHLTNQLLECAKNSSPKRIAKVTGDDPNNSFAALETTNENNLNDLTASGLLDE</sequence>
<accession>A0ACA9RSH7</accession>
<reference evidence="1" key="1">
    <citation type="submission" date="2021-06" db="EMBL/GenBank/DDBJ databases">
        <authorList>
            <person name="Kallberg Y."/>
            <person name="Tangrot J."/>
            <person name="Rosling A."/>
        </authorList>
    </citation>
    <scope>NUCLEOTIDE SEQUENCE</scope>
    <source>
        <strain evidence="1">MA461A</strain>
    </source>
</reference>